<dbReference type="Proteomes" id="UP000614272">
    <property type="component" value="Unassembled WGS sequence"/>
</dbReference>
<comment type="caution">
    <text evidence="1">Lacks conserved residue(s) required for the propagation of feature annotation.</text>
</comment>
<feature type="repeat" description="TPR" evidence="2">
    <location>
        <begin position="441"/>
        <end position="474"/>
    </location>
</feature>
<dbReference type="Gene3D" id="3.40.50.2300">
    <property type="match status" value="1"/>
</dbReference>
<dbReference type="InterPro" id="IPR011006">
    <property type="entry name" value="CheY-like_superfamily"/>
</dbReference>
<name>A0ABQ1RRC5_9ALTE</name>
<comment type="caution">
    <text evidence="4">The sequence shown here is derived from an EMBL/GenBank/DDBJ whole genome shotgun (WGS) entry which is preliminary data.</text>
</comment>
<evidence type="ECO:0000259" key="3">
    <source>
        <dbReference type="PROSITE" id="PS50110"/>
    </source>
</evidence>
<dbReference type="EMBL" id="BMGJ01000017">
    <property type="protein sequence ID" value="GGD75580.1"/>
    <property type="molecule type" value="Genomic_DNA"/>
</dbReference>
<dbReference type="SUPFAM" id="SSF52172">
    <property type="entry name" value="CheY-like"/>
    <property type="match status" value="1"/>
</dbReference>
<reference evidence="5" key="1">
    <citation type="journal article" date="2019" name="Int. J. Syst. Evol. Microbiol.">
        <title>The Global Catalogue of Microorganisms (GCM) 10K type strain sequencing project: providing services to taxonomists for standard genome sequencing and annotation.</title>
        <authorList>
            <consortium name="The Broad Institute Genomics Platform"/>
            <consortium name="The Broad Institute Genome Sequencing Center for Infectious Disease"/>
            <person name="Wu L."/>
            <person name="Ma J."/>
        </authorList>
    </citation>
    <scope>NUCLEOTIDE SEQUENCE [LARGE SCALE GENOMIC DNA]</scope>
    <source>
        <strain evidence="5">CGMCC 1.12923</strain>
    </source>
</reference>
<keyword evidence="5" id="KW-1185">Reference proteome</keyword>
<dbReference type="PROSITE" id="PS50110">
    <property type="entry name" value="RESPONSE_REGULATORY"/>
    <property type="match status" value="1"/>
</dbReference>
<gene>
    <name evidence="4" type="ORF">GCM10011357_33290</name>
</gene>
<feature type="domain" description="Response regulatory" evidence="3">
    <location>
        <begin position="10"/>
        <end position="129"/>
    </location>
</feature>
<dbReference type="CDD" id="cd00156">
    <property type="entry name" value="REC"/>
    <property type="match status" value="1"/>
</dbReference>
<evidence type="ECO:0000256" key="2">
    <source>
        <dbReference type="PROSITE-ProRule" id="PRU00339"/>
    </source>
</evidence>
<dbReference type="SMART" id="SM00448">
    <property type="entry name" value="REC"/>
    <property type="match status" value="1"/>
</dbReference>
<protein>
    <recommendedName>
        <fullName evidence="3">Response regulatory domain-containing protein</fullName>
    </recommendedName>
</protein>
<proteinExistence type="predicted"/>
<keyword evidence="2" id="KW-0802">TPR repeat</keyword>
<dbReference type="PROSITE" id="PS50005">
    <property type="entry name" value="TPR"/>
    <property type="match status" value="1"/>
</dbReference>
<evidence type="ECO:0000313" key="4">
    <source>
        <dbReference type="EMBL" id="GGD75580.1"/>
    </source>
</evidence>
<dbReference type="Pfam" id="PF00072">
    <property type="entry name" value="Response_reg"/>
    <property type="match status" value="1"/>
</dbReference>
<dbReference type="InterPro" id="IPR019734">
    <property type="entry name" value="TPR_rpt"/>
</dbReference>
<evidence type="ECO:0000313" key="5">
    <source>
        <dbReference type="Proteomes" id="UP000614272"/>
    </source>
</evidence>
<sequence length="523" mass="59692">MASIKITQLNVLLVEHHKPSKDELKKQLIALGVEQVFSVSNGSDLLAQVNDLRADLIIFGFDLGDALRGTDLLRYMIRSRLLPTWIPVAFITEKPEQVLADLPFRILPTPVLEKPVANQKLHTLLKQSLLLINTTRPLLKGAYGEQCLLPGSAILETSVEALPAALQDVILTLKIMNLMHNNQAEKARTLALQINSEQRRFEWLLNLVYALGDTDQLLKLQQQLQQASLLPRKRVLYQMRLLQQRQQYKGMLALCDSMDDNRHSPHEISLKAVLLYKVQGYTAADTYLDSKSPSRQDPYASNVLILWRITLALLQSLNHPEVSALKSGLLHFSEQLQWHKGAVDFTRFADFTQLALKAMDNKPEVKDALTHLQQNSREFDVFQSLLLAYLAIKMAHPSASLWLFSADNKLAQMYVSAERLSAGTAHSLLFEHIYPQQAAKSAVYNHWGRKYVELKQHYRALNMFYKAWRCSPDTPRYPLNLLHSMQGLELNQFWDCDKPLLLQHIRSLPLTDKERISLNKLSV</sequence>
<organism evidence="4 5">
    <name type="scientific">Lacimicrobium alkaliphilum</name>
    <dbReference type="NCBI Taxonomy" id="1526571"/>
    <lineage>
        <taxon>Bacteria</taxon>
        <taxon>Pseudomonadati</taxon>
        <taxon>Pseudomonadota</taxon>
        <taxon>Gammaproteobacteria</taxon>
        <taxon>Alteromonadales</taxon>
        <taxon>Alteromonadaceae</taxon>
        <taxon>Lacimicrobium</taxon>
    </lineage>
</organism>
<evidence type="ECO:0000256" key="1">
    <source>
        <dbReference type="PROSITE-ProRule" id="PRU00169"/>
    </source>
</evidence>
<accession>A0ABQ1RRC5</accession>
<dbReference type="InterPro" id="IPR001789">
    <property type="entry name" value="Sig_transdc_resp-reg_receiver"/>
</dbReference>